<comment type="subcellular location">
    <subcellularLocation>
        <location evidence="1">Mitochondrion</location>
    </subcellularLocation>
</comment>
<evidence type="ECO:0000256" key="17">
    <source>
        <dbReference type="ARBA" id="ARBA00023125"/>
    </source>
</evidence>
<dbReference type="Gene3D" id="3.30.70.270">
    <property type="match status" value="2"/>
</dbReference>
<dbReference type="InterPro" id="IPR050951">
    <property type="entry name" value="Retrovirus_Pol_polyprotein"/>
</dbReference>
<dbReference type="InterPro" id="IPR000477">
    <property type="entry name" value="RT_dom"/>
</dbReference>
<dbReference type="InterPro" id="IPR041588">
    <property type="entry name" value="Integrase_H2C2"/>
</dbReference>
<evidence type="ECO:0000256" key="3">
    <source>
        <dbReference type="ARBA" id="ARBA00012493"/>
    </source>
</evidence>
<dbReference type="PROSITE" id="PS50013">
    <property type="entry name" value="CHROMO_2"/>
    <property type="match status" value="1"/>
</dbReference>
<dbReference type="InterPro" id="IPR016197">
    <property type="entry name" value="Chromo-like_dom_sf"/>
</dbReference>
<dbReference type="Gene3D" id="1.10.340.70">
    <property type="match status" value="1"/>
</dbReference>
<dbReference type="GO" id="GO:0006310">
    <property type="term" value="P:DNA recombination"/>
    <property type="evidence" value="ECO:0007669"/>
    <property type="project" value="UniProtKB-KW"/>
</dbReference>
<dbReference type="SMART" id="SM00298">
    <property type="entry name" value="CHROMO"/>
    <property type="match status" value="1"/>
</dbReference>
<evidence type="ECO:0000256" key="1">
    <source>
        <dbReference type="ARBA" id="ARBA00004173"/>
    </source>
</evidence>
<dbReference type="GO" id="GO:0015074">
    <property type="term" value="P:DNA integration"/>
    <property type="evidence" value="ECO:0007669"/>
    <property type="project" value="UniProtKB-KW"/>
</dbReference>
<dbReference type="CDD" id="cd01647">
    <property type="entry name" value="RT_LTR"/>
    <property type="match status" value="1"/>
</dbReference>
<evidence type="ECO:0000256" key="7">
    <source>
        <dbReference type="ARBA" id="ARBA00022722"/>
    </source>
</evidence>
<dbReference type="GO" id="GO:0003964">
    <property type="term" value="F:RNA-directed DNA polymerase activity"/>
    <property type="evidence" value="ECO:0007669"/>
    <property type="project" value="UniProtKB-KW"/>
</dbReference>
<dbReference type="InterPro" id="IPR000953">
    <property type="entry name" value="Chromo/chromo_shadow_dom"/>
</dbReference>
<dbReference type="Pfam" id="PF24626">
    <property type="entry name" value="SH3_Tf2-1"/>
    <property type="match status" value="1"/>
</dbReference>
<dbReference type="InterPro" id="IPR012337">
    <property type="entry name" value="RNaseH-like_sf"/>
</dbReference>
<feature type="coiled-coil region" evidence="20">
    <location>
        <begin position="53"/>
        <end position="115"/>
    </location>
</feature>
<evidence type="ECO:0000256" key="15">
    <source>
        <dbReference type="ARBA" id="ARBA00022918"/>
    </source>
</evidence>
<dbReference type="InterPro" id="IPR041373">
    <property type="entry name" value="RT_RNaseH"/>
</dbReference>
<organism evidence="24 25">
    <name type="scientific">Fusarium oxysporum (strain Fo5176)</name>
    <name type="common">Fusarium vascular wilt</name>
    <dbReference type="NCBI Taxonomy" id="660025"/>
    <lineage>
        <taxon>Eukaryota</taxon>
        <taxon>Fungi</taxon>
        <taxon>Dikarya</taxon>
        <taxon>Ascomycota</taxon>
        <taxon>Pezizomycotina</taxon>
        <taxon>Sordariomycetes</taxon>
        <taxon>Hypocreomycetidae</taxon>
        <taxon>Hypocreales</taxon>
        <taxon>Nectriaceae</taxon>
        <taxon>Fusarium</taxon>
        <taxon>Fusarium oxysporum species complex</taxon>
    </lineage>
</organism>
<dbReference type="FunFam" id="3.30.420.10:FF:000032">
    <property type="entry name" value="Retrovirus-related Pol polyprotein from transposon 297-like Protein"/>
    <property type="match status" value="1"/>
</dbReference>
<dbReference type="Gene3D" id="2.40.50.40">
    <property type="match status" value="1"/>
</dbReference>
<dbReference type="Pfam" id="PF17921">
    <property type="entry name" value="Integrase_H2C2"/>
    <property type="match status" value="1"/>
</dbReference>
<dbReference type="InterPro" id="IPR043128">
    <property type="entry name" value="Rev_trsase/Diguanyl_cyclase"/>
</dbReference>
<keyword evidence="19" id="KW-0233">DNA recombination</keyword>
<keyword evidence="7" id="KW-0540">Nuclease</keyword>
<evidence type="ECO:0000256" key="4">
    <source>
        <dbReference type="ARBA" id="ARBA00022670"/>
    </source>
</evidence>
<keyword evidence="20" id="KW-0175">Coiled coil</keyword>
<evidence type="ECO:0000256" key="9">
    <source>
        <dbReference type="ARBA" id="ARBA00022750"/>
    </source>
</evidence>
<dbReference type="GO" id="GO:0046872">
    <property type="term" value="F:metal ion binding"/>
    <property type="evidence" value="ECO:0007669"/>
    <property type="project" value="UniProtKB-KW"/>
</dbReference>
<keyword evidence="18" id="KW-0496">Mitochondrion</keyword>
<feature type="domain" description="Chromo" evidence="21">
    <location>
        <begin position="1531"/>
        <end position="1594"/>
    </location>
</feature>
<feature type="domain" description="Reverse transcriptase" evidence="22">
    <location>
        <begin position="646"/>
        <end position="825"/>
    </location>
</feature>
<evidence type="ECO:0000256" key="6">
    <source>
        <dbReference type="ARBA" id="ARBA00022695"/>
    </source>
</evidence>
<evidence type="ECO:0000259" key="22">
    <source>
        <dbReference type="PROSITE" id="PS50878"/>
    </source>
</evidence>
<comment type="subunit">
    <text evidence="2">Component of the NuA4 histone acetyltransferase complex.</text>
</comment>
<dbReference type="GO" id="GO:0003887">
    <property type="term" value="F:DNA-directed DNA polymerase activity"/>
    <property type="evidence" value="ECO:0007669"/>
    <property type="project" value="UniProtKB-KW"/>
</dbReference>
<dbReference type="GO" id="GO:0005634">
    <property type="term" value="C:nucleus"/>
    <property type="evidence" value="ECO:0007669"/>
    <property type="project" value="UniProtKB-ARBA"/>
</dbReference>
<dbReference type="Gene3D" id="3.30.420.10">
    <property type="entry name" value="Ribonuclease H-like superfamily/Ribonuclease H"/>
    <property type="match status" value="1"/>
</dbReference>
<dbReference type="PANTHER" id="PTHR37984">
    <property type="entry name" value="PROTEIN CBG26694"/>
    <property type="match status" value="1"/>
</dbReference>
<dbReference type="PROSITE" id="PS50878">
    <property type="entry name" value="RT_POL"/>
    <property type="match status" value="1"/>
</dbReference>
<evidence type="ECO:0000256" key="10">
    <source>
        <dbReference type="ARBA" id="ARBA00022759"/>
    </source>
</evidence>
<evidence type="ECO:0000259" key="23">
    <source>
        <dbReference type="PROSITE" id="PS50994"/>
    </source>
</evidence>
<keyword evidence="16" id="KW-0239">DNA-directed DNA polymerase</keyword>
<dbReference type="SUPFAM" id="SSF53098">
    <property type="entry name" value="Ribonuclease H-like"/>
    <property type="match status" value="1"/>
</dbReference>
<name>A0A0D2YKU2_FUSOF</name>
<keyword evidence="5" id="KW-0808">Transferase</keyword>
<dbReference type="InterPro" id="IPR043502">
    <property type="entry name" value="DNA/RNA_pol_sf"/>
</dbReference>
<dbReference type="PANTHER" id="PTHR37984:SF5">
    <property type="entry name" value="PROTEIN NYNRIN-LIKE"/>
    <property type="match status" value="1"/>
</dbReference>
<accession>A0A0D2YKU2</accession>
<dbReference type="GO" id="GO:0005739">
    <property type="term" value="C:mitochondrion"/>
    <property type="evidence" value="ECO:0007669"/>
    <property type="project" value="UniProtKB-SubCell"/>
</dbReference>
<dbReference type="GO" id="GO:0004190">
    <property type="term" value="F:aspartic-type endopeptidase activity"/>
    <property type="evidence" value="ECO:0007669"/>
    <property type="project" value="UniProtKB-KW"/>
</dbReference>
<dbReference type="CDD" id="cd00024">
    <property type="entry name" value="CD_CSD"/>
    <property type="match status" value="1"/>
</dbReference>
<reference evidence="24" key="2">
    <citation type="submission" date="2025-08" db="UniProtKB">
        <authorList>
            <consortium name="EnsemblFungi"/>
        </authorList>
    </citation>
    <scope>IDENTIFICATION</scope>
    <source>
        <strain evidence="24">4287 / CBS 123668 / FGSC 9935 / NRRL 34936</strain>
    </source>
</reference>
<keyword evidence="9" id="KW-0064">Aspartyl protease</keyword>
<keyword evidence="15" id="KW-0695">RNA-directed DNA polymerase</keyword>
<evidence type="ECO:0000256" key="8">
    <source>
        <dbReference type="ARBA" id="ARBA00022723"/>
    </source>
</evidence>
<dbReference type="EC" id="2.7.7.49" evidence="3"/>
<evidence type="ECO:0000256" key="5">
    <source>
        <dbReference type="ARBA" id="ARBA00022679"/>
    </source>
</evidence>
<protein>
    <recommendedName>
        <fullName evidence="3">RNA-directed DNA polymerase</fullName>
        <ecNumber evidence="3">2.7.7.49</ecNumber>
    </recommendedName>
</protein>
<dbReference type="CDD" id="cd09274">
    <property type="entry name" value="RNase_HI_RT_Ty3"/>
    <property type="match status" value="1"/>
</dbReference>
<evidence type="ECO:0000313" key="24">
    <source>
        <dbReference type="EnsemblFungi" id="FOXG_17760P0"/>
    </source>
</evidence>
<evidence type="ECO:0000256" key="2">
    <source>
        <dbReference type="ARBA" id="ARBA00011353"/>
    </source>
</evidence>
<dbReference type="GO" id="GO:0003723">
    <property type="term" value="F:RNA binding"/>
    <property type="evidence" value="ECO:0007669"/>
    <property type="project" value="UniProtKB-KW"/>
</dbReference>
<evidence type="ECO:0000313" key="25">
    <source>
        <dbReference type="Proteomes" id="UP000002489"/>
    </source>
</evidence>
<evidence type="ECO:0000259" key="21">
    <source>
        <dbReference type="PROSITE" id="PS50013"/>
    </source>
</evidence>
<evidence type="ECO:0000256" key="18">
    <source>
        <dbReference type="ARBA" id="ARBA00023128"/>
    </source>
</evidence>
<proteinExistence type="predicted"/>
<keyword evidence="10" id="KW-0255">Endonuclease</keyword>
<dbReference type="InterPro" id="IPR001584">
    <property type="entry name" value="Integrase_cat-core"/>
</dbReference>
<sequence>MPTHPIPPAIPGNRAEYEAQYAKDPDRWYQYLSEAYAWMAAQEEGQTATDRKLIELQVQVEAQQEEILNLQNIIQTMQVEKSAAMMQKSWIEDRLDKKEKELEIAQGKAYKAQEEARQAVAARLPTVATLTPVTSDPDAKAQIAETMETPSPPATQSAASAQLSERIPDPDKFKATRADLRRFCDAVTEKLSLNRDRYPTPISRMGYVNSRLNDDAYKLIQPYIRHGICRLPDYTDILDILQGAYGDPNAARTARRKLDTLRQGNRDFFSFHAEFQSLALEGGIEGDALAPFLEKAVSKELSEMLLHNPPADYSYHTLVSHFRGLDIRLQEHRERTRPYISRKPTTTAYALASPIPALKIRLSTAAVHGIPIEDEGNQRSNLMILPANLIPTGKDPIPSYAMTDSGAEGKGFIDESWAKSQNLQLYPLKRPFEIEVFDGRPAESGQITHYVRAGLRIADHFQKSMLFYVTRLASYPIVLGMPWLKQHDPQVGFATHTFTFNSPYCQKFCNTPAKPTKIKALQTIPKKFLRQLEQSIPKNLRKKDILPISLKAVRLYSQRPSCRFYTITLEQIDRGLQDKTEDFQLPEELQEFQDVFSPKEAEKLPPHRSGDHHIELVPGGKLPFGPLYGMSREELRALREWLRENLRKGFIRPSSSPVASPVLFVKKPGGGLRFCVDYRALNNITVKDRYPLPLIKESLNNLSGMKYFSRIDIVSAFNNLRIRKGEEYLTAFRTRFGLYESLVMPFGLTGAPATFQRYINDALREHLDIFCTAYLDDILIYSRTREEHIEHLKLVLQKLRAAGLYANPAKCEFLVKETKFLGLIVGQEGIRMDPLKVETVKNWKTPTCLTDVQAFIGFGNFYRRFIRDFSKLTAPLNRLTKKDVPFVWDDACEKAFLKLKEAFTTAPILRPFDWTRDVILETDASDYVSAGVLSQYDDEGRLHPVAFFSKKHTATECNYEIYDKELMAIIRCFEEWRPELEGAPSPIKVITDHKNLEYFTTTKLLNRRQARWSEFLSRFNFQISYRPGKQGVKPDALTRRSEDLPQEGDERLAHQSQVILKKENWQLPPLKVQRARIRQPHLQIPAAPAEPSPSIDLPGDIDRLLEEGYQTDDDLQSILQAVREGAQRHPKITLAECTIVQGRLLYRDRVYIPDHNPLKAALLKASHEHPIAGHPGRARTYDLLSRDYYWPGMLSYVERWVKNCHTCRRSNPARDARQGVLKPLPVPERAWQHLSMDFITHLPPSEGNDAILIIACRLTKMRHIIACKGTCDAEDTARYYLKEVWKLHGLPQTIVSDRGPQFVAEFWKKLNQQLSINALLSTAYHPETDGQTERLNAILEQYLRTYVSYLQDDWSRWLPLAEFAANSLKSETTRISPFFANYGFNPRMGFEPTITVRGTPATRDAEQFAQTMNEILEYLRSESIAAQARYEDQANRHRRPARCYREGDYVWLDARNIKTLRPQKKLDWKNIGPLKITKVISPYTYRLDLPASMKIHPVFHTNLLRPAATNPLPGQNPDPPPPIEVEGVEEWEVEDILDSRWDRRGRGGRPRLKYIVKWAGYTDPTEVPADYVDNAAEVVANFHRRYPDKPGPQKRA</sequence>
<dbReference type="Gene3D" id="3.10.10.10">
    <property type="entry name" value="HIV Type 1 Reverse Transcriptase, subunit A, domain 1"/>
    <property type="match status" value="1"/>
</dbReference>
<dbReference type="InterPro" id="IPR036397">
    <property type="entry name" value="RNaseH_sf"/>
</dbReference>
<keyword evidence="17" id="KW-0238">DNA-binding</keyword>
<dbReference type="PROSITE" id="PS50994">
    <property type="entry name" value="INTEGRASE"/>
    <property type="match status" value="1"/>
</dbReference>
<keyword evidence="11" id="KW-0378">Hydrolase</keyword>
<keyword evidence="8" id="KW-0479">Metal-binding</keyword>
<dbReference type="FunFam" id="3.30.70.270:FF:000063">
    <property type="entry name" value="Zinc knuckle domaincontaining protein"/>
    <property type="match status" value="1"/>
</dbReference>
<evidence type="ECO:0000256" key="19">
    <source>
        <dbReference type="ARBA" id="ARBA00023172"/>
    </source>
</evidence>
<dbReference type="GO" id="GO:0004519">
    <property type="term" value="F:endonuclease activity"/>
    <property type="evidence" value="ECO:0007669"/>
    <property type="project" value="UniProtKB-KW"/>
</dbReference>
<dbReference type="InterPro" id="IPR056924">
    <property type="entry name" value="SH3_Tf2-1"/>
</dbReference>
<evidence type="ECO:0000256" key="16">
    <source>
        <dbReference type="ARBA" id="ARBA00022932"/>
    </source>
</evidence>
<dbReference type="EnsemblFungi" id="FOXG_17760T0">
    <property type="protein sequence ID" value="FOXG_17760P0"/>
    <property type="gene ID" value="FOXG_17760"/>
</dbReference>
<dbReference type="SUPFAM" id="SSF54160">
    <property type="entry name" value="Chromo domain-like"/>
    <property type="match status" value="1"/>
</dbReference>
<evidence type="ECO:0000256" key="12">
    <source>
        <dbReference type="ARBA" id="ARBA00022842"/>
    </source>
</evidence>
<evidence type="ECO:0000256" key="11">
    <source>
        <dbReference type="ARBA" id="ARBA00022801"/>
    </source>
</evidence>
<dbReference type="Gene3D" id="2.40.70.10">
    <property type="entry name" value="Acid Proteases"/>
    <property type="match status" value="1"/>
</dbReference>
<dbReference type="Pfam" id="PF17917">
    <property type="entry name" value="RT_RNaseH"/>
    <property type="match status" value="1"/>
</dbReference>
<dbReference type="Pfam" id="PF00078">
    <property type="entry name" value="RVT_1"/>
    <property type="match status" value="1"/>
</dbReference>
<dbReference type="InterPro" id="IPR021109">
    <property type="entry name" value="Peptidase_aspartic_dom_sf"/>
</dbReference>
<keyword evidence="14" id="KW-0229">DNA integration</keyword>
<dbReference type="GO" id="GO:0006338">
    <property type="term" value="P:chromatin remodeling"/>
    <property type="evidence" value="ECO:0007669"/>
    <property type="project" value="UniProtKB-ARBA"/>
</dbReference>
<evidence type="ECO:0000256" key="14">
    <source>
        <dbReference type="ARBA" id="ARBA00022908"/>
    </source>
</evidence>
<dbReference type="Proteomes" id="UP000002489">
    <property type="component" value="Unassembled WGS sequence"/>
</dbReference>
<keyword evidence="4" id="KW-0645">Protease</keyword>
<keyword evidence="13" id="KW-0694">RNA-binding</keyword>
<dbReference type="GO" id="GO:0006508">
    <property type="term" value="P:proteolysis"/>
    <property type="evidence" value="ECO:0007669"/>
    <property type="project" value="UniProtKB-KW"/>
</dbReference>
<keyword evidence="6" id="KW-0548">Nucleotidyltransferase</keyword>
<dbReference type="GO" id="GO:0003677">
    <property type="term" value="F:DNA binding"/>
    <property type="evidence" value="ECO:0007669"/>
    <property type="project" value="UniProtKB-KW"/>
</dbReference>
<reference evidence="25" key="1">
    <citation type="journal article" date="2012" name="Mol. Plant Microbe Interact.">
        <title>A highly conserved effector in Fusarium oxysporum is required for full virulence on Arabidopsis.</title>
        <authorList>
            <person name="Thatcher L.F."/>
            <person name="Gardiner D.M."/>
            <person name="Kazan K."/>
            <person name="Manners J."/>
        </authorList>
    </citation>
    <scope>NUCLEOTIDE SEQUENCE [LARGE SCALE GENOMIC DNA]</scope>
    <source>
        <strain evidence="25">Fo5176</strain>
    </source>
</reference>
<keyword evidence="12" id="KW-0460">Magnesium</keyword>
<dbReference type="CDD" id="cd00303">
    <property type="entry name" value="retropepsin_like"/>
    <property type="match status" value="1"/>
</dbReference>
<evidence type="ECO:0000256" key="13">
    <source>
        <dbReference type="ARBA" id="ARBA00022884"/>
    </source>
</evidence>
<evidence type="ECO:0000256" key="20">
    <source>
        <dbReference type="SAM" id="Coils"/>
    </source>
</evidence>
<dbReference type="SUPFAM" id="SSF56672">
    <property type="entry name" value="DNA/RNA polymerases"/>
    <property type="match status" value="1"/>
</dbReference>
<feature type="domain" description="Integrase catalytic" evidence="23">
    <location>
        <begin position="1221"/>
        <end position="1394"/>
    </location>
</feature>